<dbReference type="EMBL" id="JAESIY010000007">
    <property type="protein sequence ID" value="MBL3657330.1"/>
    <property type="molecule type" value="Genomic_DNA"/>
</dbReference>
<keyword evidence="2" id="KW-1185">Reference proteome</keyword>
<comment type="caution">
    <text evidence="1">The sequence shown here is derived from an EMBL/GenBank/DDBJ whole genome shotgun (WGS) entry which is preliminary data.</text>
</comment>
<dbReference type="Proteomes" id="UP000659388">
    <property type="component" value="Unassembled WGS sequence"/>
</dbReference>
<proteinExistence type="predicted"/>
<gene>
    <name evidence="1" type="ORF">JL102_14380</name>
</gene>
<reference evidence="1" key="1">
    <citation type="submission" date="2021-01" db="EMBL/GenBank/DDBJ databases">
        <title>Fulvivirga kasyanovii gen. nov., sp nov., a novel member of the phylum Bacteroidetes isolated from seawater in a mussel farm.</title>
        <authorList>
            <person name="Zhao L.-H."/>
            <person name="Wang Z.-J."/>
        </authorList>
    </citation>
    <scope>NUCLEOTIDE SEQUENCE</scope>
    <source>
        <strain evidence="1">2943</strain>
    </source>
</reference>
<evidence type="ECO:0008006" key="3">
    <source>
        <dbReference type="Google" id="ProtNLM"/>
    </source>
</evidence>
<protein>
    <recommendedName>
        <fullName evidence="3">STAS/SEC14 domain-containing protein</fullName>
    </recommendedName>
</protein>
<sequence>MDLLTEVLKERYVTVLYDESLQLGKIIWTEDKSLTIEQYQKPFQVLLDWSQGSKMVTLFLSDTRNQGVVSPENRKWFEYEMLPAAIKGGLKRAAVISGGNVFKRYYLNILLSAVNKFNLPFKICGDEASAMKFLTGKD</sequence>
<accession>A0A937FAK0</accession>
<dbReference type="RefSeq" id="WP_202245109.1">
    <property type="nucleotide sequence ID" value="NZ_JAESIY010000007.1"/>
</dbReference>
<organism evidence="1 2">
    <name type="scientific">Fulvivirga sediminis</name>
    <dbReference type="NCBI Taxonomy" id="2803949"/>
    <lineage>
        <taxon>Bacteria</taxon>
        <taxon>Pseudomonadati</taxon>
        <taxon>Bacteroidota</taxon>
        <taxon>Cytophagia</taxon>
        <taxon>Cytophagales</taxon>
        <taxon>Fulvivirgaceae</taxon>
        <taxon>Fulvivirga</taxon>
    </lineage>
</organism>
<evidence type="ECO:0000313" key="2">
    <source>
        <dbReference type="Proteomes" id="UP000659388"/>
    </source>
</evidence>
<dbReference type="AlphaFoldDB" id="A0A937FAK0"/>
<name>A0A937FAK0_9BACT</name>
<evidence type="ECO:0000313" key="1">
    <source>
        <dbReference type="EMBL" id="MBL3657330.1"/>
    </source>
</evidence>